<dbReference type="RefSeq" id="WP_109943262.1">
    <property type="nucleotide sequence ID" value="NZ_QGGF01000364.1"/>
</dbReference>
<proteinExistence type="predicted"/>
<dbReference type="OrthoDB" id="5197234at2"/>
<sequence>MIALVSAGAVALAVGGYAIGAAGHRGVTKRPAMCEQAEQEFASRAGQLRKQMQQRGLEVNARDNTLDEAQSKILAEIVQQNPTCFGAGRRATAAVIQQHPSEGEADAVICDLIDIKAEDCSVAVG</sequence>
<accession>A0A317KEW8</accession>
<evidence type="ECO:0000313" key="1">
    <source>
        <dbReference type="EMBL" id="PWU52106.1"/>
    </source>
</evidence>
<dbReference type="AlphaFoldDB" id="A0A317KEW8"/>
<organism evidence="1 2">
    <name type="scientific">Micromonospora globispora</name>
    <dbReference type="NCBI Taxonomy" id="1450148"/>
    <lineage>
        <taxon>Bacteria</taxon>
        <taxon>Bacillati</taxon>
        <taxon>Actinomycetota</taxon>
        <taxon>Actinomycetes</taxon>
        <taxon>Micromonosporales</taxon>
        <taxon>Micromonosporaceae</taxon>
        <taxon>Micromonospora</taxon>
    </lineage>
</organism>
<evidence type="ECO:0000313" key="2">
    <source>
        <dbReference type="Proteomes" id="UP000245683"/>
    </source>
</evidence>
<comment type="caution">
    <text evidence="1">The sequence shown here is derived from an EMBL/GenBank/DDBJ whole genome shotgun (WGS) entry which is preliminary data.</text>
</comment>
<dbReference type="Proteomes" id="UP000245683">
    <property type="component" value="Unassembled WGS sequence"/>
</dbReference>
<gene>
    <name evidence="1" type="ORF">DLJ46_03750</name>
</gene>
<dbReference type="EMBL" id="QGSV01000075">
    <property type="protein sequence ID" value="PWU52106.1"/>
    <property type="molecule type" value="Genomic_DNA"/>
</dbReference>
<name>A0A317KEW8_9ACTN</name>
<keyword evidence="2" id="KW-1185">Reference proteome</keyword>
<protein>
    <submittedName>
        <fullName evidence="1">Uncharacterized protein</fullName>
    </submittedName>
</protein>
<reference evidence="2" key="1">
    <citation type="submission" date="2018-05" db="EMBL/GenBank/DDBJ databases">
        <title>Micromonospora globispora sp. nov. and Micromonospora rugosa sp. nov., isolated from marine sediment.</title>
        <authorList>
            <person name="Carro L."/>
            <person name="Aysel V."/>
            <person name="Cetin D."/>
            <person name="Igual J.M."/>
            <person name="Klenk H.-P."/>
            <person name="Trujillo M.E."/>
            <person name="Sahin N."/>
        </authorList>
    </citation>
    <scope>NUCLEOTIDE SEQUENCE [LARGE SCALE GENOMIC DNA]</scope>
    <source>
        <strain evidence="2">S2904</strain>
    </source>
</reference>